<evidence type="ECO:0000256" key="5">
    <source>
        <dbReference type="ARBA" id="ARBA00023136"/>
    </source>
</evidence>
<feature type="transmembrane region" description="Helical" evidence="7">
    <location>
        <begin position="170"/>
        <end position="190"/>
    </location>
</feature>
<dbReference type="eggNOG" id="KOG2533">
    <property type="taxonomic scope" value="Eukaryota"/>
</dbReference>
<feature type="transmembrane region" description="Helical" evidence="7">
    <location>
        <begin position="309"/>
        <end position="329"/>
    </location>
</feature>
<dbReference type="OMA" id="WYVRHEV"/>
<feature type="transmembrane region" description="Helical" evidence="7">
    <location>
        <begin position="432"/>
        <end position="455"/>
    </location>
</feature>
<evidence type="ECO:0000256" key="6">
    <source>
        <dbReference type="SAM" id="MobiDB-lite"/>
    </source>
</evidence>
<dbReference type="GeneID" id="13399496"/>
<evidence type="ECO:0000256" key="3">
    <source>
        <dbReference type="ARBA" id="ARBA00022692"/>
    </source>
</evidence>
<protein>
    <recommendedName>
        <fullName evidence="8">Major facilitator superfamily (MFS) profile domain-containing protein</fullName>
    </recommendedName>
</protein>
<dbReference type="Proteomes" id="UP000008062">
    <property type="component" value="Chromosome 4"/>
</dbReference>
<feature type="transmembrane region" description="Helical" evidence="7">
    <location>
        <begin position="341"/>
        <end position="362"/>
    </location>
</feature>
<feature type="transmembrane region" description="Helical" evidence="7">
    <location>
        <begin position="109"/>
        <end position="128"/>
    </location>
</feature>
<dbReference type="RefSeq" id="XP_003853252.1">
    <property type="nucleotide sequence ID" value="XM_003853204.1"/>
</dbReference>
<dbReference type="EMBL" id="CM001199">
    <property type="protein sequence ID" value="EGP88228.1"/>
    <property type="molecule type" value="Genomic_DNA"/>
</dbReference>
<evidence type="ECO:0000256" key="4">
    <source>
        <dbReference type="ARBA" id="ARBA00022989"/>
    </source>
</evidence>
<evidence type="ECO:0000256" key="2">
    <source>
        <dbReference type="ARBA" id="ARBA00022448"/>
    </source>
</evidence>
<feature type="transmembrane region" description="Helical" evidence="7">
    <location>
        <begin position="400"/>
        <end position="420"/>
    </location>
</feature>
<proteinExistence type="predicted"/>
<evidence type="ECO:0000259" key="8">
    <source>
        <dbReference type="PROSITE" id="PS50850"/>
    </source>
</evidence>
<feature type="transmembrane region" description="Helical" evidence="7">
    <location>
        <begin position="202"/>
        <end position="225"/>
    </location>
</feature>
<dbReference type="FunFam" id="1.20.1250.20:FF:000013">
    <property type="entry name" value="MFS general substrate transporter"/>
    <property type="match status" value="1"/>
</dbReference>
<dbReference type="PANTHER" id="PTHR43791">
    <property type="entry name" value="PERMEASE-RELATED"/>
    <property type="match status" value="1"/>
</dbReference>
<dbReference type="PROSITE" id="PS50850">
    <property type="entry name" value="MFS"/>
    <property type="match status" value="1"/>
</dbReference>
<name>F9X8K5_ZYMTI</name>
<dbReference type="FunFam" id="1.20.1250.20:FF:000018">
    <property type="entry name" value="MFS transporter permease"/>
    <property type="match status" value="1"/>
</dbReference>
<dbReference type="InParanoid" id="F9X8K5"/>
<dbReference type="GO" id="GO:0016020">
    <property type="term" value="C:membrane"/>
    <property type="evidence" value="ECO:0007669"/>
    <property type="project" value="UniProtKB-SubCell"/>
</dbReference>
<dbReference type="InterPro" id="IPR020846">
    <property type="entry name" value="MFS_dom"/>
</dbReference>
<evidence type="ECO:0000256" key="7">
    <source>
        <dbReference type="SAM" id="Phobius"/>
    </source>
</evidence>
<dbReference type="InterPro" id="IPR011701">
    <property type="entry name" value="MFS"/>
</dbReference>
<dbReference type="AlphaFoldDB" id="F9X8K5"/>
<dbReference type="PANTHER" id="PTHR43791:SF47">
    <property type="entry name" value="MAJOR FACILITATOR SUPERFAMILY (MFS) PROFILE DOMAIN-CONTAINING PROTEIN-RELATED"/>
    <property type="match status" value="1"/>
</dbReference>
<dbReference type="OrthoDB" id="3639251at2759"/>
<dbReference type="HOGENOM" id="CLU_001265_0_1_1"/>
<keyword evidence="5 7" id="KW-0472">Membrane</keyword>
<keyword evidence="10" id="KW-1185">Reference proteome</keyword>
<feature type="compositionally biased region" description="Basic and acidic residues" evidence="6">
    <location>
        <begin position="1"/>
        <end position="18"/>
    </location>
</feature>
<dbReference type="GO" id="GO:0022857">
    <property type="term" value="F:transmembrane transporter activity"/>
    <property type="evidence" value="ECO:0007669"/>
    <property type="project" value="InterPro"/>
</dbReference>
<dbReference type="SUPFAM" id="SSF103473">
    <property type="entry name" value="MFS general substrate transporter"/>
    <property type="match status" value="1"/>
</dbReference>
<comment type="subcellular location">
    <subcellularLocation>
        <location evidence="1">Membrane</location>
        <topology evidence="1">Multi-pass membrane protein</topology>
    </subcellularLocation>
</comment>
<evidence type="ECO:0000256" key="1">
    <source>
        <dbReference type="ARBA" id="ARBA00004141"/>
    </source>
</evidence>
<reference evidence="9 10" key="1">
    <citation type="journal article" date="2011" name="PLoS Genet.">
        <title>Finished genome of the fungal wheat pathogen Mycosphaerella graminicola reveals dispensome structure, chromosome plasticity, and stealth pathogenesis.</title>
        <authorList>
            <person name="Goodwin S.B."/>
            <person name="Ben M'barek S."/>
            <person name="Dhillon B."/>
            <person name="Wittenberg A.H.J."/>
            <person name="Crane C.F."/>
            <person name="Hane J.K."/>
            <person name="Foster A.J."/>
            <person name="Van der Lee T.A.J."/>
            <person name="Grimwood J."/>
            <person name="Aerts A."/>
            <person name="Antoniw J."/>
            <person name="Bailey A."/>
            <person name="Bluhm B."/>
            <person name="Bowler J."/>
            <person name="Bristow J."/>
            <person name="van der Burgt A."/>
            <person name="Canto-Canche B."/>
            <person name="Churchill A.C.L."/>
            <person name="Conde-Ferraez L."/>
            <person name="Cools H.J."/>
            <person name="Coutinho P.M."/>
            <person name="Csukai M."/>
            <person name="Dehal P."/>
            <person name="De Wit P."/>
            <person name="Donzelli B."/>
            <person name="van de Geest H.C."/>
            <person name="van Ham R.C.H.J."/>
            <person name="Hammond-Kosack K.E."/>
            <person name="Henrissat B."/>
            <person name="Kilian A."/>
            <person name="Kobayashi A.K."/>
            <person name="Koopmann E."/>
            <person name="Kourmpetis Y."/>
            <person name="Kuzniar A."/>
            <person name="Lindquist E."/>
            <person name="Lombard V."/>
            <person name="Maliepaard C."/>
            <person name="Martins N."/>
            <person name="Mehrabi R."/>
            <person name="Nap J.P.H."/>
            <person name="Ponomarenko A."/>
            <person name="Rudd J.J."/>
            <person name="Salamov A."/>
            <person name="Schmutz J."/>
            <person name="Schouten H.J."/>
            <person name="Shapiro H."/>
            <person name="Stergiopoulos I."/>
            <person name="Torriani S.F.F."/>
            <person name="Tu H."/>
            <person name="de Vries R.P."/>
            <person name="Waalwijk C."/>
            <person name="Ware S.B."/>
            <person name="Wiebenga A."/>
            <person name="Zwiers L.-H."/>
            <person name="Oliver R.P."/>
            <person name="Grigoriev I.V."/>
            <person name="Kema G.H.J."/>
        </authorList>
    </citation>
    <scope>NUCLEOTIDE SEQUENCE [LARGE SCALE GENOMIC DNA]</scope>
    <source>
        <strain evidence="10">CBS 115943 / IPO323</strain>
    </source>
</reference>
<sequence>MDISKHPANADHAEKHPSPAESDPPWEDPRVKAIKHKVDVRLSATLAVMYIVNQIDRSNLSNAVIAGMDDTLAFENTNRYSIIVLLFFPTYVLFQPIATVLARRLGPRPFLAAITLAFGLVVLGFGFVDNWAELAGLRVLLGAFEACFFPSALFLVSMWYVRREVAKRNAFFYLVGNSVGGFGGVLAYGLQQMDGLGGLEGWRWIFVMEGVITAIIALVGYTFLIDFPEDAHKTKSFLTSEEIKIMVDRVERDRGDAHVTPFSLKNYLVQGKDWKVWFFALNFGLSGLVTYAVSYFLPIILRNTLGFSVVQAQCLTAPCYAFSFLLGFTESYLSDKYTLRGPVLIFNALLEITGIAILGYASQPYVRYFGAFLITGGANSNIPASMTYQANNVVGQWRRAFTAATIVAAGGVGGVIGSVAFRPQDSPGYGPGLWTCFVAAGVTVGSVVTTTVYMWRMNRKQARGECVIEGVVGFRYTL</sequence>
<feature type="transmembrane region" description="Helical" evidence="7">
    <location>
        <begin position="80"/>
        <end position="102"/>
    </location>
</feature>
<evidence type="ECO:0000313" key="10">
    <source>
        <dbReference type="Proteomes" id="UP000008062"/>
    </source>
</evidence>
<dbReference type="Pfam" id="PF07690">
    <property type="entry name" value="MFS_1"/>
    <property type="match status" value="1"/>
</dbReference>
<feature type="transmembrane region" description="Helical" evidence="7">
    <location>
        <begin position="276"/>
        <end position="297"/>
    </location>
</feature>
<accession>F9X8K5</accession>
<keyword evidence="2" id="KW-0813">Transport</keyword>
<feature type="region of interest" description="Disordered" evidence="6">
    <location>
        <begin position="1"/>
        <end position="28"/>
    </location>
</feature>
<evidence type="ECO:0000313" key="9">
    <source>
        <dbReference type="EMBL" id="EGP88228.1"/>
    </source>
</evidence>
<feature type="transmembrane region" description="Helical" evidence="7">
    <location>
        <begin position="140"/>
        <end position="161"/>
    </location>
</feature>
<keyword evidence="4 7" id="KW-1133">Transmembrane helix</keyword>
<dbReference type="InterPro" id="IPR036259">
    <property type="entry name" value="MFS_trans_sf"/>
</dbReference>
<feature type="domain" description="Major facilitator superfamily (MFS) profile" evidence="8">
    <location>
        <begin position="42"/>
        <end position="458"/>
    </location>
</feature>
<organism evidence="9 10">
    <name type="scientific">Zymoseptoria tritici (strain CBS 115943 / IPO323)</name>
    <name type="common">Speckled leaf blotch fungus</name>
    <name type="synonym">Septoria tritici</name>
    <dbReference type="NCBI Taxonomy" id="336722"/>
    <lineage>
        <taxon>Eukaryota</taxon>
        <taxon>Fungi</taxon>
        <taxon>Dikarya</taxon>
        <taxon>Ascomycota</taxon>
        <taxon>Pezizomycotina</taxon>
        <taxon>Dothideomycetes</taxon>
        <taxon>Dothideomycetidae</taxon>
        <taxon>Mycosphaerellales</taxon>
        <taxon>Mycosphaerellaceae</taxon>
        <taxon>Zymoseptoria</taxon>
    </lineage>
</organism>
<gene>
    <name evidence="9" type="ORF">MYCGRDRAFT_41214</name>
</gene>
<dbReference type="Gene3D" id="1.20.1250.20">
    <property type="entry name" value="MFS general substrate transporter like domains"/>
    <property type="match status" value="2"/>
</dbReference>
<keyword evidence="3 7" id="KW-0812">Transmembrane</keyword>
<dbReference type="KEGG" id="ztr:MYCGRDRAFT_41214"/>